<proteinExistence type="predicted"/>
<dbReference type="Pfam" id="PF03407">
    <property type="entry name" value="Nucleotid_trans"/>
    <property type="match status" value="1"/>
</dbReference>
<evidence type="ECO:0000256" key="2">
    <source>
        <dbReference type="SAM" id="Phobius"/>
    </source>
</evidence>
<feature type="compositionally biased region" description="Gly residues" evidence="1">
    <location>
        <begin position="59"/>
        <end position="72"/>
    </location>
</feature>
<dbReference type="GO" id="GO:0052325">
    <property type="term" value="P:cell wall pectin biosynthetic process"/>
    <property type="evidence" value="ECO:0007669"/>
    <property type="project" value="TreeGrafter"/>
</dbReference>
<feature type="transmembrane region" description="Helical" evidence="2">
    <location>
        <begin position="12"/>
        <end position="31"/>
    </location>
</feature>
<evidence type="ECO:0000313" key="5">
    <source>
        <dbReference type="Proteomes" id="UP001445335"/>
    </source>
</evidence>
<gene>
    <name evidence="4" type="ORF">WJX81_007065</name>
</gene>
<comment type="caution">
    <text evidence="4">The sequence shown here is derived from an EMBL/GenBank/DDBJ whole genome shotgun (WGS) entry which is preliminary data.</text>
</comment>
<dbReference type="Proteomes" id="UP001445335">
    <property type="component" value="Unassembled WGS sequence"/>
</dbReference>
<reference evidence="4 5" key="1">
    <citation type="journal article" date="2024" name="Nat. Commun.">
        <title>Phylogenomics reveals the evolutionary origins of lichenization in chlorophyte algae.</title>
        <authorList>
            <person name="Puginier C."/>
            <person name="Libourel C."/>
            <person name="Otte J."/>
            <person name="Skaloud P."/>
            <person name="Haon M."/>
            <person name="Grisel S."/>
            <person name="Petersen M."/>
            <person name="Berrin J.G."/>
            <person name="Delaux P.M."/>
            <person name="Dal Grande F."/>
            <person name="Keller J."/>
        </authorList>
    </citation>
    <scope>NUCLEOTIDE SEQUENCE [LARGE SCALE GENOMIC DNA]</scope>
    <source>
        <strain evidence="4 5">SAG 245.80</strain>
    </source>
</reference>
<keyword evidence="2" id="KW-1133">Transmembrane helix</keyword>
<dbReference type="PANTHER" id="PTHR46936:SF1">
    <property type="entry name" value="ARABINOSYLTRANSFERASE XEG113"/>
    <property type="match status" value="1"/>
</dbReference>
<protein>
    <recommendedName>
        <fullName evidence="3">Nucleotide-diphospho-sugar transferase domain-containing protein</fullName>
    </recommendedName>
</protein>
<organism evidence="4 5">
    <name type="scientific">Elliptochloris bilobata</name>
    <dbReference type="NCBI Taxonomy" id="381761"/>
    <lineage>
        <taxon>Eukaryota</taxon>
        <taxon>Viridiplantae</taxon>
        <taxon>Chlorophyta</taxon>
        <taxon>core chlorophytes</taxon>
        <taxon>Trebouxiophyceae</taxon>
        <taxon>Trebouxiophyceae incertae sedis</taxon>
        <taxon>Elliptochloris clade</taxon>
        <taxon>Elliptochloris</taxon>
    </lineage>
</organism>
<dbReference type="GO" id="GO:0052636">
    <property type="term" value="F:arabinosyltransferase activity"/>
    <property type="evidence" value="ECO:0007669"/>
    <property type="project" value="TreeGrafter"/>
</dbReference>
<name>A0AAW1S6S4_9CHLO</name>
<evidence type="ECO:0000259" key="3">
    <source>
        <dbReference type="Pfam" id="PF03407"/>
    </source>
</evidence>
<keyword evidence="5" id="KW-1185">Reference proteome</keyword>
<dbReference type="EMBL" id="JALJOU010000009">
    <property type="protein sequence ID" value="KAK9842070.1"/>
    <property type="molecule type" value="Genomic_DNA"/>
</dbReference>
<feature type="domain" description="Nucleotide-diphospho-sugar transferase" evidence="3">
    <location>
        <begin position="200"/>
        <end position="422"/>
    </location>
</feature>
<keyword evidence="2" id="KW-0812">Transmembrane</keyword>
<feature type="region of interest" description="Disordered" evidence="1">
    <location>
        <begin position="59"/>
        <end position="104"/>
    </location>
</feature>
<dbReference type="GO" id="GO:0005794">
    <property type="term" value="C:Golgi apparatus"/>
    <property type="evidence" value="ECO:0007669"/>
    <property type="project" value="TreeGrafter"/>
</dbReference>
<sequence length="694" mass="76129">MAGAGGRSRSTRLAAAAVMVGALVGLIFLGYTLRQPVLQVYWAVYARLHPMRDVGEGRGLPGLPGGGAGPHGRVGQHGRTGLHAGGRATRAERRSHRQRSSDGPGEALLKAIDVELAGEGASTGAEPLRRPGARTHLRPGGAKARARNGGGGFNASDYRLSREMVAAVASKDKLVLVTFANHHFGDFARNWVSHVRGLGLANYLVGAMDDRLLQELAEDGVNTFAMRSDVSLDDAGWGSPTFHKMGREKIALIELFTVMGFDILITDVDAVWLRDPLPYIARFPDADILTSSDHLANTTDGDGLERWPVAASAANIGIMLFRVAARKLAEEWNKVLDADEKIWDQNAFNDIFRRVTKEDETRSDGLFWVFDGTLRMGILPVALFAGGHTFFAQRMAERMALEPYAVHATFQFSGTPGKRHRLRERMVWDADPPEYYDPPGGLMGFRMDYGGLINASAPPRDNMQLASFAGHFELVNHQLLQIRQALAIAGALGRTLIIPELWCGADRYWAPHGGVIPGAALQLPFRCPIDHVLDLEQMIKKLPEDEFGPNVAYREHSLLANPRAKAARGDIINITTCVAGSKGCTGGSGPAREARGGAVRLEANLTDVQLRAALEPFRRRKVLMYDDVRAAFGAFADPADAERFETRTKIYPSIWCCVNQHPGHVWYDLWWDKVPRVDRHNRNITGPWDPLTGP</sequence>
<evidence type="ECO:0000313" key="4">
    <source>
        <dbReference type="EMBL" id="KAK9842070.1"/>
    </source>
</evidence>
<dbReference type="InterPro" id="IPR005069">
    <property type="entry name" value="Nucl-diP-sugar_transferase"/>
</dbReference>
<dbReference type="AlphaFoldDB" id="A0AAW1S6S4"/>
<dbReference type="InterPro" id="IPR053250">
    <property type="entry name" value="Glycosyltransferase_77"/>
</dbReference>
<accession>A0AAW1S6S4</accession>
<dbReference type="PANTHER" id="PTHR46936">
    <property type="entry name" value="ARABINOSYLTRANSFERASE XEG113"/>
    <property type="match status" value="1"/>
</dbReference>
<keyword evidence="2" id="KW-0472">Membrane</keyword>
<evidence type="ECO:0000256" key="1">
    <source>
        <dbReference type="SAM" id="MobiDB-lite"/>
    </source>
</evidence>
<feature type="region of interest" description="Disordered" evidence="1">
    <location>
        <begin position="120"/>
        <end position="148"/>
    </location>
</feature>